<evidence type="ECO:0000256" key="4">
    <source>
        <dbReference type="ARBA" id="ARBA00022833"/>
    </source>
</evidence>
<comment type="cofactor">
    <cofactor evidence="1">
        <name>Zn(2+)</name>
        <dbReference type="ChEBI" id="CHEBI:29105"/>
    </cofactor>
</comment>
<evidence type="ECO:0000256" key="3">
    <source>
        <dbReference type="ARBA" id="ARBA00022801"/>
    </source>
</evidence>
<dbReference type="RefSeq" id="WP_368006134.1">
    <property type="nucleotide sequence ID" value="NZ_JAMXFF010000011.1"/>
</dbReference>
<sequence length="389" mass="43890">MLPIIETIPIVQLASGDRLFIQVYKFLGDNPGPKAYIQSNLHGAEIAGNAVIHQLIEFLQGLDASQITGEIWLVPVCNPLGINQRSQHFSSGRYHSYDGKDWNRIFWDYEKEATDISQFAESQVNLSPEEIQDNYREIILKKFHQLQTDINAASGVPFVEQYRYQLQSLSLDANYVIDCHSSTNQGLDYLYCFNSREESAKAFLLDYAILMNEYDGDAFDEAGMKPWLALEKSLAKQGKPIQFDVESWTLELGTGMQMNPQSVAKGVRGIQNYLAKKGMLDIPGFPLPETTSHSVIFILKNRIRKYYATAGGMIQNRLPLGTVLQKGDCLYQLLSFDKTGQFPKIIDVPAVEPGLIFDVCTNYSANQGDYILSIFQGEPEKFGKINFDF</sequence>
<keyword evidence="7" id="KW-1185">Reference proteome</keyword>
<accession>A0ABT2MP31</accession>
<dbReference type="Gene3D" id="3.40.630.10">
    <property type="entry name" value="Zn peptidases"/>
    <property type="match status" value="1"/>
</dbReference>
<dbReference type="EMBL" id="JAMXFF010000011">
    <property type="protein sequence ID" value="MCT7966490.1"/>
    <property type="molecule type" value="Genomic_DNA"/>
</dbReference>
<dbReference type="PANTHER" id="PTHR37326">
    <property type="entry name" value="BLL3975 PROTEIN"/>
    <property type="match status" value="1"/>
</dbReference>
<gene>
    <name evidence="6" type="ORF">NG799_09115</name>
</gene>
<protein>
    <submittedName>
        <fullName evidence="6">Succinylglutamate desuccinylase/aspartoacylase family protein</fullName>
    </submittedName>
</protein>
<evidence type="ECO:0000256" key="1">
    <source>
        <dbReference type="ARBA" id="ARBA00001947"/>
    </source>
</evidence>
<dbReference type="InterPro" id="IPR055438">
    <property type="entry name" value="AstE_AspA_cat"/>
</dbReference>
<dbReference type="InterPro" id="IPR053138">
    <property type="entry name" value="N-alpha-Ac-DABA_deacetylase"/>
</dbReference>
<comment type="caution">
    <text evidence="6">The sequence shown here is derived from an EMBL/GenBank/DDBJ whole genome shotgun (WGS) entry which is preliminary data.</text>
</comment>
<keyword evidence="2" id="KW-0479">Metal-binding</keyword>
<evidence type="ECO:0000313" key="7">
    <source>
        <dbReference type="Proteomes" id="UP001525890"/>
    </source>
</evidence>
<reference evidence="6 7" key="1">
    <citation type="journal article" date="2022" name="Front. Microbiol.">
        <title>High genomic differentiation and limited gene flow indicate recent cryptic speciation within the genus Laspinema (cyanobacteria).</title>
        <authorList>
            <person name="Stanojkovic A."/>
            <person name="Skoupy S."/>
            <person name="Skaloud P."/>
            <person name="Dvorak P."/>
        </authorList>
    </citation>
    <scope>NUCLEOTIDE SEQUENCE [LARGE SCALE GENOMIC DNA]</scope>
    <source>
        <strain evidence="6 7">D2a</strain>
    </source>
</reference>
<organism evidence="6 7">
    <name type="scientific">Laspinema palackyanum D2a</name>
    <dbReference type="NCBI Taxonomy" id="2953684"/>
    <lineage>
        <taxon>Bacteria</taxon>
        <taxon>Bacillati</taxon>
        <taxon>Cyanobacteriota</taxon>
        <taxon>Cyanophyceae</taxon>
        <taxon>Oscillatoriophycideae</taxon>
        <taxon>Oscillatoriales</taxon>
        <taxon>Laspinemataceae</taxon>
        <taxon>Laspinema</taxon>
        <taxon>Laspinema palackyanum</taxon>
    </lineage>
</organism>
<keyword evidence="3" id="KW-0378">Hydrolase</keyword>
<proteinExistence type="predicted"/>
<evidence type="ECO:0000313" key="6">
    <source>
        <dbReference type="EMBL" id="MCT7966490.1"/>
    </source>
</evidence>
<feature type="domain" description="Succinylglutamate desuccinylase/Aspartoacylase catalytic" evidence="5">
    <location>
        <begin position="31"/>
        <end position="114"/>
    </location>
</feature>
<dbReference type="Gene3D" id="2.40.50.100">
    <property type="match status" value="1"/>
</dbReference>
<dbReference type="Proteomes" id="UP001525890">
    <property type="component" value="Unassembled WGS sequence"/>
</dbReference>
<evidence type="ECO:0000259" key="5">
    <source>
        <dbReference type="Pfam" id="PF24827"/>
    </source>
</evidence>
<dbReference type="PANTHER" id="PTHR37326:SF1">
    <property type="entry name" value="BLL3975 PROTEIN"/>
    <property type="match status" value="1"/>
</dbReference>
<keyword evidence="4" id="KW-0862">Zinc</keyword>
<evidence type="ECO:0000256" key="2">
    <source>
        <dbReference type="ARBA" id="ARBA00022723"/>
    </source>
</evidence>
<dbReference type="SUPFAM" id="SSF53187">
    <property type="entry name" value="Zn-dependent exopeptidases"/>
    <property type="match status" value="1"/>
</dbReference>
<name>A0ABT2MP31_9CYAN</name>
<dbReference type="Pfam" id="PF24827">
    <property type="entry name" value="AstE_AspA_cat"/>
    <property type="match status" value="1"/>
</dbReference>